<protein>
    <submittedName>
        <fullName evidence="1">Uncharacterized protein</fullName>
    </submittedName>
</protein>
<dbReference type="AlphaFoldDB" id="A0A074VA42"/>
<reference evidence="1 2" key="1">
    <citation type="journal article" date="2014" name="PLoS Genet.">
        <title>Hidden diversity in honey bee gut symbionts detected by single-cell genomics.</title>
        <authorList>
            <person name="Engel P."/>
            <person name="Stepanauskas R."/>
            <person name="Moran N."/>
        </authorList>
    </citation>
    <scope>NUCLEOTIDE SEQUENCE [LARGE SCALE GENOMIC DNA]</scope>
    <source>
        <strain evidence="1 2">SCGC AB-598-J21</strain>
    </source>
</reference>
<evidence type="ECO:0000313" key="2">
    <source>
        <dbReference type="Proteomes" id="UP000027644"/>
    </source>
</evidence>
<dbReference type="Proteomes" id="UP000027644">
    <property type="component" value="Unassembled WGS sequence"/>
</dbReference>
<name>A0A074VA42_9NEIS</name>
<dbReference type="EMBL" id="AVQL01000181">
    <property type="protein sequence ID" value="KEQ02006.1"/>
    <property type="molecule type" value="Genomic_DNA"/>
</dbReference>
<sequence>MNVKFSSGYLADRQAATVQPDKTFSKDIRGCTFREIKPDSTIIRGVFNRYFFNRYFLNIKTKSYYNFIDDIF</sequence>
<comment type="caution">
    <text evidence="1">The sequence shown here is derived from an EMBL/GenBank/DDBJ whole genome shotgun (WGS) entry which is preliminary data.</text>
</comment>
<organism evidence="1 2">
    <name type="scientific">Snodgrassella alvi SCGC AB-598-J21</name>
    <dbReference type="NCBI Taxonomy" id="1385367"/>
    <lineage>
        <taxon>Bacteria</taxon>
        <taxon>Pseudomonadati</taxon>
        <taxon>Pseudomonadota</taxon>
        <taxon>Betaproteobacteria</taxon>
        <taxon>Neisseriales</taxon>
        <taxon>Neisseriaceae</taxon>
        <taxon>Snodgrassella</taxon>
    </lineage>
</organism>
<gene>
    <name evidence="1" type="ORF">SASC598J21_002140</name>
</gene>
<accession>A0A074VA42</accession>
<evidence type="ECO:0000313" key="1">
    <source>
        <dbReference type="EMBL" id="KEQ02006.1"/>
    </source>
</evidence>
<proteinExistence type="predicted"/>